<dbReference type="GO" id="GO:0005634">
    <property type="term" value="C:nucleus"/>
    <property type="evidence" value="ECO:0007669"/>
    <property type="project" value="UniProtKB-SubCell"/>
</dbReference>
<evidence type="ECO:0000256" key="1">
    <source>
        <dbReference type="ARBA" id="ARBA00004123"/>
    </source>
</evidence>
<proteinExistence type="predicted"/>
<evidence type="ECO:0000256" key="3">
    <source>
        <dbReference type="ARBA" id="ARBA00022771"/>
    </source>
</evidence>
<comment type="caution">
    <text evidence="8">The sequence shown here is derived from an EMBL/GenBank/DDBJ whole genome shotgun (WGS) entry which is preliminary data.</text>
</comment>
<feature type="region of interest" description="Disordered" evidence="6">
    <location>
        <begin position="13"/>
        <end position="36"/>
    </location>
</feature>
<evidence type="ECO:0000256" key="6">
    <source>
        <dbReference type="SAM" id="MobiDB-lite"/>
    </source>
</evidence>
<feature type="compositionally biased region" description="Low complexity" evidence="6">
    <location>
        <begin position="463"/>
        <end position="474"/>
    </location>
</feature>
<dbReference type="InterPro" id="IPR052035">
    <property type="entry name" value="ZnF_BED_domain_contain"/>
</dbReference>
<feature type="region of interest" description="Disordered" evidence="6">
    <location>
        <begin position="453"/>
        <end position="553"/>
    </location>
</feature>
<reference evidence="8" key="1">
    <citation type="submission" date="2022-07" db="EMBL/GenBank/DDBJ databases">
        <title>The genome of Lyophyllum shimeji provides insight into the initial evolution of ectomycorrhizal fungal genome.</title>
        <authorList>
            <person name="Kobayashi Y."/>
            <person name="Shibata T."/>
            <person name="Hirakawa H."/>
            <person name="Shigenobu S."/>
            <person name="Nishiyama T."/>
            <person name="Yamada A."/>
            <person name="Hasebe M."/>
            <person name="Kawaguchi M."/>
        </authorList>
    </citation>
    <scope>NUCLEOTIDE SEQUENCE</scope>
    <source>
        <strain evidence="8">AT787</strain>
    </source>
</reference>
<dbReference type="InterPro" id="IPR045341">
    <property type="entry name" value="DUF6532"/>
</dbReference>
<keyword evidence="2" id="KW-0479">Metal-binding</keyword>
<keyword evidence="5" id="KW-0539">Nucleus</keyword>
<dbReference type="EMBL" id="BRPK01000015">
    <property type="protein sequence ID" value="GLB43923.1"/>
    <property type="molecule type" value="Genomic_DNA"/>
</dbReference>
<keyword evidence="4" id="KW-0862">Zinc</keyword>
<dbReference type="PANTHER" id="PTHR46481:SF10">
    <property type="entry name" value="ZINC FINGER BED DOMAIN-CONTAINING PROTEIN 39"/>
    <property type="match status" value="1"/>
</dbReference>
<evidence type="ECO:0000256" key="5">
    <source>
        <dbReference type="ARBA" id="ARBA00023242"/>
    </source>
</evidence>
<dbReference type="AlphaFoldDB" id="A0A9P3PYK0"/>
<protein>
    <recommendedName>
        <fullName evidence="7">DUF6532 domain-containing protein</fullName>
    </recommendedName>
</protein>
<keyword evidence="3" id="KW-0863">Zinc-finger</keyword>
<dbReference type="GO" id="GO:0008270">
    <property type="term" value="F:zinc ion binding"/>
    <property type="evidence" value="ECO:0007669"/>
    <property type="project" value="UniProtKB-KW"/>
</dbReference>
<sequence length="800" mass="90211">MGKNVNNEIVMSAPQVEGNSGSDGNDRDQSQVGAIVPKKRPRTTLAGLVDFPLTEAQKQRADVKLFRFIVHMNIAFSVTENWYFNDFLRDLRPLYVTPSRYVILHSIMDSEAARVRLEELERIQKRSKLTYLIDGWEDLLKRSLYGSVAAEVGQYPTVLSLEDMTGNRATAEGIMDATEKAMREMDLLDGRKFIAMTTDNPTVMQTVRRKFKEKYFWVLTFACFLHQLNTLIGEICAFPAMKKAITQATRAVTFFNSSHYWGGQVKDEAKLVKVTRGLKKNCKSRFYAITLLCNSVLENRKSGSPYLEYAAQKKTNGLSPVAADVVAIILYSPDFWEKIRQLLKFVKLIVDAIGNVEARDANLADCMLELLRCSKALLEVKREDGDDINFALHARAVFNRRFAIMDTDHHALALFLHPLCRKLAVSTAVKARPFEKMVKIALDIAKQCGRSPYCEQPVGQRTRSNSAGSRGSSSLLPTRGPRRPVLQYSASEDEADAHSPHSRIRSGSPEDHHSVIEASTPASHKRRASTSPSLRSAQAPRLNSTGGRPKAGDYDDVIQEYIYHAITLYRVALSTDLAFPSHQQETAGVRSAWKMVCDHFNEPLRLTPRIAKIITNRGSHLRSELKTKARPLVEAFFGFESGQNRKIIAKNRETVEWLKEHSRFVYKTSKTKVFIEDFQPFPIQALALVLSVIECCLDEWMTGIKTSIEFSSKLYGDIYAGHLQHIKEFQDYTMRNKACDLLESILTKLYNRGRFNAGAQPISTLDLPRISQKAFAAAVKEYVEDPKTDTDGKNGPSDEE</sequence>
<evidence type="ECO:0000259" key="7">
    <source>
        <dbReference type="Pfam" id="PF20149"/>
    </source>
</evidence>
<evidence type="ECO:0000256" key="2">
    <source>
        <dbReference type="ARBA" id="ARBA00022723"/>
    </source>
</evidence>
<keyword evidence="9" id="KW-1185">Reference proteome</keyword>
<feature type="compositionally biased region" description="Polar residues" evidence="6">
    <location>
        <begin position="529"/>
        <end position="546"/>
    </location>
</feature>
<evidence type="ECO:0000256" key="4">
    <source>
        <dbReference type="ARBA" id="ARBA00022833"/>
    </source>
</evidence>
<name>A0A9P3PYK0_LYOSH</name>
<organism evidence="8 9">
    <name type="scientific">Lyophyllum shimeji</name>
    <name type="common">Hon-shimeji</name>
    <name type="synonym">Tricholoma shimeji</name>
    <dbReference type="NCBI Taxonomy" id="47721"/>
    <lineage>
        <taxon>Eukaryota</taxon>
        <taxon>Fungi</taxon>
        <taxon>Dikarya</taxon>
        <taxon>Basidiomycota</taxon>
        <taxon>Agaricomycotina</taxon>
        <taxon>Agaricomycetes</taxon>
        <taxon>Agaricomycetidae</taxon>
        <taxon>Agaricales</taxon>
        <taxon>Tricholomatineae</taxon>
        <taxon>Lyophyllaceae</taxon>
        <taxon>Lyophyllum</taxon>
    </lineage>
</organism>
<dbReference type="Proteomes" id="UP001063166">
    <property type="component" value="Unassembled WGS sequence"/>
</dbReference>
<evidence type="ECO:0000313" key="9">
    <source>
        <dbReference type="Proteomes" id="UP001063166"/>
    </source>
</evidence>
<dbReference type="InterPro" id="IPR012337">
    <property type="entry name" value="RNaseH-like_sf"/>
</dbReference>
<accession>A0A9P3PYK0</accession>
<comment type="subcellular location">
    <subcellularLocation>
        <location evidence="1">Nucleus</location>
    </subcellularLocation>
</comment>
<feature type="domain" description="DUF6532" evidence="7">
    <location>
        <begin position="564"/>
        <end position="671"/>
    </location>
</feature>
<dbReference type="PANTHER" id="PTHR46481">
    <property type="entry name" value="ZINC FINGER BED DOMAIN-CONTAINING PROTEIN 4"/>
    <property type="match status" value="1"/>
</dbReference>
<dbReference type="OrthoDB" id="3226942at2759"/>
<gene>
    <name evidence="8" type="ORF">LshimejAT787_1501070</name>
</gene>
<dbReference type="Pfam" id="PF20149">
    <property type="entry name" value="DUF6532"/>
    <property type="match status" value="1"/>
</dbReference>
<evidence type="ECO:0000313" key="8">
    <source>
        <dbReference type="EMBL" id="GLB43923.1"/>
    </source>
</evidence>
<dbReference type="SUPFAM" id="SSF53098">
    <property type="entry name" value="Ribonuclease H-like"/>
    <property type="match status" value="1"/>
</dbReference>